<protein>
    <submittedName>
        <fullName evidence="3">Flagellar basal-body rod modification protein FlgD</fullName>
    </submittedName>
</protein>
<dbReference type="AlphaFoldDB" id="A0A1M7PGR9"/>
<keyword evidence="2" id="KW-1005">Bacterial flagellum biogenesis</keyword>
<dbReference type="Proteomes" id="UP000184184">
    <property type="component" value="Unassembled WGS sequence"/>
</dbReference>
<keyword evidence="3" id="KW-0282">Flagellum</keyword>
<keyword evidence="3" id="KW-0966">Cell projection</keyword>
<name>A0A1M7PGR9_9BACI</name>
<proteinExistence type="inferred from homology"/>
<dbReference type="RefSeq" id="WP_073201882.1">
    <property type="nucleotide sequence ID" value="NZ_FRCZ01000004.1"/>
</dbReference>
<comment type="similarity">
    <text evidence="1">Belongs to the FlgD family.</text>
</comment>
<dbReference type="OrthoDB" id="280334at2"/>
<evidence type="ECO:0000313" key="3">
    <source>
        <dbReference type="EMBL" id="SHN16238.1"/>
    </source>
</evidence>
<dbReference type="EMBL" id="FRCZ01000004">
    <property type="protein sequence ID" value="SHN16238.1"/>
    <property type="molecule type" value="Genomic_DNA"/>
</dbReference>
<keyword evidence="4" id="KW-1185">Reference proteome</keyword>
<organism evidence="3 4">
    <name type="scientific">Gracilibacillus kekensis</name>
    <dbReference type="NCBI Taxonomy" id="1027249"/>
    <lineage>
        <taxon>Bacteria</taxon>
        <taxon>Bacillati</taxon>
        <taxon>Bacillota</taxon>
        <taxon>Bacilli</taxon>
        <taxon>Bacillales</taxon>
        <taxon>Bacillaceae</taxon>
        <taxon>Gracilibacillus</taxon>
    </lineage>
</organism>
<dbReference type="GO" id="GO:0044781">
    <property type="term" value="P:bacterial-type flagellum organization"/>
    <property type="evidence" value="ECO:0007669"/>
    <property type="project" value="UniProtKB-KW"/>
</dbReference>
<dbReference type="Pfam" id="PF03963">
    <property type="entry name" value="FlgD"/>
    <property type="match status" value="1"/>
</dbReference>
<dbReference type="InterPro" id="IPR005648">
    <property type="entry name" value="FlgD"/>
</dbReference>
<gene>
    <name evidence="3" type="ORF">SAMN05216179_2181</name>
</gene>
<reference evidence="3 4" key="1">
    <citation type="submission" date="2016-11" db="EMBL/GenBank/DDBJ databases">
        <authorList>
            <person name="Jaros S."/>
            <person name="Januszkiewicz K."/>
            <person name="Wedrychowicz H."/>
        </authorList>
    </citation>
    <scope>NUCLEOTIDE SEQUENCE [LARGE SCALE GENOMIC DNA]</scope>
    <source>
        <strain evidence="3 4">CGMCC 1.10681</strain>
    </source>
</reference>
<dbReference type="STRING" id="1027249.SAMN05216179_2181"/>
<keyword evidence="3" id="KW-0969">Cilium</keyword>
<dbReference type="NCBIfam" id="NF007197">
    <property type="entry name" value="PRK09618.1"/>
    <property type="match status" value="1"/>
</dbReference>
<accession>A0A1M7PGR9</accession>
<evidence type="ECO:0000256" key="1">
    <source>
        <dbReference type="ARBA" id="ARBA00010577"/>
    </source>
</evidence>
<evidence type="ECO:0000313" key="4">
    <source>
        <dbReference type="Proteomes" id="UP000184184"/>
    </source>
</evidence>
<evidence type="ECO:0000256" key="2">
    <source>
        <dbReference type="ARBA" id="ARBA00022795"/>
    </source>
</evidence>
<sequence length="151" mass="17170">MTTIDPTYYLANQTKSREASSSLGKDQFLKILMTQLQNQDPLNPMEDKEFISQMATFSSLEQMMSMSKSIDSLVQNQTVSPVIQYSHLIGKEVEHYRIDEESGEIAEPKEIVTGQVKAISQQEGYAVIELENDVKIYTDEVLRIKEESQAE</sequence>